<evidence type="ECO:0000256" key="2">
    <source>
        <dbReference type="ARBA" id="ARBA00022475"/>
    </source>
</evidence>
<evidence type="ECO:0000256" key="4">
    <source>
        <dbReference type="ARBA" id="ARBA00022989"/>
    </source>
</evidence>
<feature type="transmembrane region" description="Helical" evidence="9">
    <location>
        <begin position="118"/>
        <end position="139"/>
    </location>
</feature>
<feature type="transmembrane region" description="Helical" evidence="9">
    <location>
        <begin position="69"/>
        <end position="98"/>
    </location>
</feature>
<keyword evidence="6 9" id="KW-0472">Membrane</keyword>
<feature type="domain" description="G-protein coupled receptors family 1 profile" evidence="10">
    <location>
        <begin position="48"/>
        <end position="287"/>
    </location>
</feature>
<comment type="caution">
    <text evidence="11">The sequence shown here is derived from an EMBL/GenBank/DDBJ whole genome shotgun (WGS) entry which is preliminary data.</text>
</comment>
<dbReference type="InterPro" id="IPR000276">
    <property type="entry name" value="GPCR_Rhodpsn"/>
</dbReference>
<dbReference type="AlphaFoldDB" id="A0A8S3YPP0"/>
<evidence type="ECO:0000259" key="10">
    <source>
        <dbReference type="PROSITE" id="PS50262"/>
    </source>
</evidence>
<dbReference type="InterPro" id="IPR017452">
    <property type="entry name" value="GPCR_Rhodpsn_7TM"/>
</dbReference>
<feature type="transmembrane region" description="Helical" evidence="9">
    <location>
        <begin position="151"/>
        <end position="172"/>
    </location>
</feature>
<dbReference type="OrthoDB" id="6276488at2759"/>
<evidence type="ECO:0000256" key="7">
    <source>
        <dbReference type="ARBA" id="ARBA00023170"/>
    </source>
</evidence>
<dbReference type="Proteomes" id="UP000678393">
    <property type="component" value="Unassembled WGS sequence"/>
</dbReference>
<name>A0A8S3YPP0_9EUPU</name>
<keyword evidence="5" id="KW-0297">G-protein coupled receptor</keyword>
<dbReference type="PROSITE" id="PS50262">
    <property type="entry name" value="G_PROTEIN_RECEP_F1_2"/>
    <property type="match status" value="1"/>
</dbReference>
<reference evidence="11" key="1">
    <citation type="submission" date="2021-04" db="EMBL/GenBank/DDBJ databases">
        <authorList>
            <consortium name="Molecular Ecology Group"/>
        </authorList>
    </citation>
    <scope>NUCLEOTIDE SEQUENCE</scope>
</reference>
<evidence type="ECO:0000313" key="12">
    <source>
        <dbReference type="Proteomes" id="UP000678393"/>
    </source>
</evidence>
<dbReference type="Gene3D" id="1.20.1070.10">
    <property type="entry name" value="Rhodopsin 7-helix transmembrane proteins"/>
    <property type="match status" value="1"/>
</dbReference>
<dbReference type="PANTHER" id="PTHR24230">
    <property type="entry name" value="G-PROTEIN COUPLED RECEPTOR"/>
    <property type="match status" value="1"/>
</dbReference>
<evidence type="ECO:0000256" key="6">
    <source>
        <dbReference type="ARBA" id="ARBA00023136"/>
    </source>
</evidence>
<evidence type="ECO:0000256" key="1">
    <source>
        <dbReference type="ARBA" id="ARBA00004651"/>
    </source>
</evidence>
<feature type="transmembrane region" description="Helical" evidence="9">
    <location>
        <begin position="255"/>
        <end position="282"/>
    </location>
</feature>
<dbReference type="EMBL" id="CAJHNH020000605">
    <property type="protein sequence ID" value="CAG5118773.1"/>
    <property type="molecule type" value="Genomic_DNA"/>
</dbReference>
<evidence type="ECO:0000256" key="3">
    <source>
        <dbReference type="ARBA" id="ARBA00022692"/>
    </source>
</evidence>
<evidence type="ECO:0000256" key="9">
    <source>
        <dbReference type="SAM" id="Phobius"/>
    </source>
</evidence>
<keyword evidence="4 9" id="KW-1133">Transmembrane helix</keyword>
<organism evidence="11 12">
    <name type="scientific">Candidula unifasciata</name>
    <dbReference type="NCBI Taxonomy" id="100452"/>
    <lineage>
        <taxon>Eukaryota</taxon>
        <taxon>Metazoa</taxon>
        <taxon>Spiralia</taxon>
        <taxon>Lophotrochozoa</taxon>
        <taxon>Mollusca</taxon>
        <taxon>Gastropoda</taxon>
        <taxon>Heterobranchia</taxon>
        <taxon>Euthyneura</taxon>
        <taxon>Panpulmonata</taxon>
        <taxon>Eupulmonata</taxon>
        <taxon>Stylommatophora</taxon>
        <taxon>Helicina</taxon>
        <taxon>Helicoidea</taxon>
        <taxon>Geomitridae</taxon>
        <taxon>Candidula</taxon>
    </lineage>
</organism>
<keyword evidence="8" id="KW-0807">Transducer</keyword>
<accession>A0A8S3YPP0</accession>
<feature type="transmembrane region" description="Helical" evidence="9">
    <location>
        <begin position="34"/>
        <end position="57"/>
    </location>
</feature>
<keyword evidence="2" id="KW-1003">Cell membrane</keyword>
<dbReference type="GO" id="GO:0008528">
    <property type="term" value="F:G protein-coupled peptide receptor activity"/>
    <property type="evidence" value="ECO:0007669"/>
    <property type="project" value="TreeGrafter"/>
</dbReference>
<dbReference type="PRINTS" id="PR00237">
    <property type="entry name" value="GPCRRHODOPSN"/>
</dbReference>
<protein>
    <recommendedName>
        <fullName evidence="10">G-protein coupled receptors family 1 profile domain-containing protein</fullName>
    </recommendedName>
</protein>
<feature type="transmembrane region" description="Helical" evidence="9">
    <location>
        <begin position="203"/>
        <end position="228"/>
    </location>
</feature>
<proteinExistence type="predicted"/>
<dbReference type="GO" id="GO:0007218">
    <property type="term" value="P:neuropeptide signaling pathway"/>
    <property type="evidence" value="ECO:0007669"/>
    <property type="project" value="TreeGrafter"/>
</dbReference>
<gene>
    <name evidence="11" type="ORF">CUNI_LOCUS4331</name>
</gene>
<keyword evidence="12" id="KW-1185">Reference proteome</keyword>
<dbReference type="Pfam" id="PF00001">
    <property type="entry name" value="7tm_1"/>
    <property type="match status" value="1"/>
</dbReference>
<evidence type="ECO:0000313" key="11">
    <source>
        <dbReference type="EMBL" id="CAG5118773.1"/>
    </source>
</evidence>
<evidence type="ECO:0000256" key="5">
    <source>
        <dbReference type="ARBA" id="ARBA00023040"/>
    </source>
</evidence>
<keyword evidence="7" id="KW-0675">Receptor</keyword>
<comment type="subcellular location">
    <subcellularLocation>
        <location evidence="1">Cell membrane</location>
        <topology evidence="1">Multi-pass membrane protein</topology>
    </subcellularLocation>
</comment>
<dbReference type="GO" id="GO:0005886">
    <property type="term" value="C:plasma membrane"/>
    <property type="evidence" value="ECO:0007669"/>
    <property type="project" value="UniProtKB-SubCell"/>
</dbReference>
<dbReference type="SUPFAM" id="SSF81321">
    <property type="entry name" value="Family A G protein-coupled receptor-like"/>
    <property type="match status" value="1"/>
</dbReference>
<evidence type="ECO:0000256" key="8">
    <source>
        <dbReference type="ARBA" id="ARBA00023224"/>
    </source>
</evidence>
<keyword evidence="3 9" id="KW-0812">Transmembrane</keyword>
<feature type="non-terminal residue" evidence="11">
    <location>
        <position position="287"/>
    </location>
</feature>
<sequence length="287" mass="31796">MDSLMAADSFAYTTFIPTQHFTTRDRELLQLVNIVFLSGPMAFFGIIGNVINLIVFYQQGLNTNTNIGFFALAIADLITLIYQAAWAVLASLVFGGIHMNIEYVSVQFAILALPKEGFARNSCLITVLITAERCLCIVFPQTVKEMITPKGARLVIVSIYLGTFLSGLPILMNYRANWKFDKEMNSTILSIDFTGSSHLLQKVIYFIHAVSLIVSVGAVLVFTLILVLKLKQTSAWRVTAHIQQKDFLSKRDSSVMSMVVLIASILIVCFTPSVVLCIATFAEPEFS</sequence>